<gene>
    <name evidence="2" type="ORF">TAPDE_004990</name>
</gene>
<sequence length="823" mass="91246">MYFTPIGKVGSQSSTADPCDHDITDAKTVAQVRAARSRSNSWFSQVKLREARLQAAEDKALEKEEQKRERAEAKRETKDVKKSGFFGSTLRRLSSGSSKRDRRDSTASSVNTMASGSNASVQSVRRTLNKNPKRKRPDVPELKGTSLRRVCFQLDELVELRTYVQVEAEPSSKEHHSGEASTSFPTVRDMTIIDPYASSTPLDRADLYLQCCKVYKIPAIPEIERQLRGRGPVNATYEGPRALELRNLELNFTAAVALADCLGLPLTGMHLTEVTLDNCGLNDTTLQLLLSCLYTSAKLEVLNIYNNPELSSQGTRCALCFLCLSPQLRRFAWRGPQFDSECARVTSSILMDHKLRALNELSLAQACLEHEDLVTLLPISQRAGIGGYGLSNIGLTSDSLDLVCSMMKGQHAIRYLDLSYNVLNQNGAALANSLNQSCPLVSLDLQHCALTDPMIGDILRKLTVLSNFRRLNLSGNDLTRMLPVLRDVLPRMTILRRLGLSNTGLQSQDIVLLCETLAESKISELLLSGINLDSSALSAIYALSRVSRTLVNLEIDIPQDPHGEKLGRRILAECIQNIETQESSVEFTETDKHMSLVSHHKELTANRQSLDRHDDLHQGGQGIASALDHHLDSTEVVIAKDLPLDMYERARQIRNKIEPALAEPLSDVQFRRLTLVAETLDKVIQRFETTYSDDTKTAQKMAAADRTATQERYEHTGRPRAQNIGPRNQGDGGLKSRELEAEEGEVMKLAHKMSNRLQILQSASASASASPSRGPSRGEMADQEEARMLERMNQANGDVLKQKLYDLQSQGHDYSRALGQAVG</sequence>
<organism evidence="2 3">
    <name type="scientific">Taphrina deformans (strain PYCC 5710 / ATCC 11124 / CBS 356.35 / IMI 108563 / JCM 9778 / NBRC 8474)</name>
    <name type="common">Peach leaf curl fungus</name>
    <name type="synonym">Lalaria deformans</name>
    <dbReference type="NCBI Taxonomy" id="1097556"/>
    <lineage>
        <taxon>Eukaryota</taxon>
        <taxon>Fungi</taxon>
        <taxon>Dikarya</taxon>
        <taxon>Ascomycota</taxon>
        <taxon>Taphrinomycotina</taxon>
        <taxon>Taphrinomycetes</taxon>
        <taxon>Taphrinales</taxon>
        <taxon>Taphrinaceae</taxon>
        <taxon>Taphrina</taxon>
    </lineage>
</organism>
<feature type="compositionally biased region" description="Low complexity" evidence="1">
    <location>
        <begin position="762"/>
        <end position="778"/>
    </location>
</feature>
<reference evidence="2 3" key="1">
    <citation type="journal article" date="2013" name="MBio">
        <title>Genome sequencing of the plant pathogen Taphrina deformans, the causal agent of peach leaf curl.</title>
        <authorList>
            <person name="Cisse O.H."/>
            <person name="Almeida J.M.G.C.F."/>
            <person name="Fonseca A."/>
            <person name="Kumar A.A."/>
            <person name="Salojaervi J."/>
            <person name="Overmyer K."/>
            <person name="Hauser P.M."/>
            <person name="Pagni M."/>
        </authorList>
    </citation>
    <scope>NUCLEOTIDE SEQUENCE [LARGE SCALE GENOMIC DNA]</scope>
    <source>
        <strain evidence="3">PYCC 5710 / ATCC 11124 / CBS 356.35 / IMI 108563 / JCM 9778 / NBRC 8474</strain>
    </source>
</reference>
<feature type="region of interest" description="Disordered" evidence="1">
    <location>
        <begin position="57"/>
        <end position="141"/>
    </location>
</feature>
<dbReference type="PANTHER" id="PTHR47679">
    <property type="entry name" value="PROTEIN TORNADO 1"/>
    <property type="match status" value="1"/>
</dbReference>
<feature type="region of interest" description="Disordered" evidence="1">
    <location>
        <begin position="1"/>
        <end position="22"/>
    </location>
</feature>
<feature type="compositionally biased region" description="Polar residues" evidence="1">
    <location>
        <begin position="107"/>
        <end position="126"/>
    </location>
</feature>
<dbReference type="OrthoDB" id="8436363at2759"/>
<keyword evidence="3" id="KW-1185">Reference proteome</keyword>
<feature type="region of interest" description="Disordered" evidence="1">
    <location>
        <begin position="694"/>
        <end position="734"/>
    </location>
</feature>
<dbReference type="Proteomes" id="UP000013776">
    <property type="component" value="Unassembled WGS sequence"/>
</dbReference>
<protein>
    <recommendedName>
        <fullName evidence="4">Cell wall biogenesis protein Mhp1</fullName>
    </recommendedName>
</protein>
<dbReference type="Gene3D" id="3.80.10.10">
    <property type="entry name" value="Ribonuclease Inhibitor"/>
    <property type="match status" value="3"/>
</dbReference>
<dbReference type="STRING" id="1097556.R4XFS6"/>
<feature type="compositionally biased region" description="Low complexity" evidence="1">
    <location>
        <begin position="87"/>
        <end position="97"/>
    </location>
</feature>
<feature type="compositionally biased region" description="Basic and acidic residues" evidence="1">
    <location>
        <begin position="708"/>
        <end position="717"/>
    </location>
</feature>
<evidence type="ECO:0008006" key="4">
    <source>
        <dbReference type="Google" id="ProtNLM"/>
    </source>
</evidence>
<feature type="region of interest" description="Disordered" evidence="1">
    <location>
        <begin position="761"/>
        <end position="795"/>
    </location>
</feature>
<name>R4XFS6_TAPDE</name>
<evidence type="ECO:0000313" key="3">
    <source>
        <dbReference type="Proteomes" id="UP000013776"/>
    </source>
</evidence>
<dbReference type="PANTHER" id="PTHR47679:SF2">
    <property type="entry name" value="C-TERMINAL OF ROC (COR) DOMAIN-CONTAINING PROTEIN"/>
    <property type="match status" value="1"/>
</dbReference>
<evidence type="ECO:0000256" key="1">
    <source>
        <dbReference type="SAM" id="MobiDB-lite"/>
    </source>
</evidence>
<dbReference type="InterPro" id="IPR032675">
    <property type="entry name" value="LRR_dom_sf"/>
</dbReference>
<dbReference type="EMBL" id="CAHR02000256">
    <property type="protein sequence ID" value="CCG84523.1"/>
    <property type="molecule type" value="Genomic_DNA"/>
</dbReference>
<comment type="caution">
    <text evidence="2">The sequence shown here is derived from an EMBL/GenBank/DDBJ whole genome shotgun (WGS) entry which is preliminary data.</text>
</comment>
<proteinExistence type="predicted"/>
<dbReference type="SUPFAM" id="SSF52047">
    <property type="entry name" value="RNI-like"/>
    <property type="match status" value="1"/>
</dbReference>
<dbReference type="eggNOG" id="ENOG502QYHN">
    <property type="taxonomic scope" value="Eukaryota"/>
</dbReference>
<dbReference type="SMART" id="SM00368">
    <property type="entry name" value="LRR_RI"/>
    <property type="match status" value="4"/>
</dbReference>
<dbReference type="VEuPathDB" id="FungiDB:TAPDE_004990"/>
<feature type="compositionally biased region" description="Basic and acidic residues" evidence="1">
    <location>
        <begin position="57"/>
        <end position="82"/>
    </location>
</feature>
<feature type="compositionally biased region" description="Basic residues" evidence="1">
    <location>
        <begin position="127"/>
        <end position="136"/>
    </location>
</feature>
<evidence type="ECO:0000313" key="2">
    <source>
        <dbReference type="EMBL" id="CCG84523.1"/>
    </source>
</evidence>
<accession>R4XFS6</accession>
<dbReference type="AlphaFoldDB" id="R4XFS6"/>